<organism evidence="1 2">
    <name type="scientific">Rugosimonospora acidiphila</name>
    <dbReference type="NCBI Taxonomy" id="556531"/>
    <lineage>
        <taxon>Bacteria</taxon>
        <taxon>Bacillati</taxon>
        <taxon>Actinomycetota</taxon>
        <taxon>Actinomycetes</taxon>
        <taxon>Micromonosporales</taxon>
        <taxon>Micromonosporaceae</taxon>
        <taxon>Rugosimonospora</taxon>
    </lineage>
</organism>
<gene>
    <name evidence="1" type="ORF">GCM10023322_43390</name>
</gene>
<comment type="caution">
    <text evidence="1">The sequence shown here is derived from an EMBL/GenBank/DDBJ whole genome shotgun (WGS) entry which is preliminary data.</text>
</comment>
<keyword evidence="2" id="KW-1185">Reference proteome</keyword>
<protein>
    <submittedName>
        <fullName evidence="1">Uncharacterized protein</fullName>
    </submittedName>
</protein>
<evidence type="ECO:0000313" key="2">
    <source>
        <dbReference type="Proteomes" id="UP001501570"/>
    </source>
</evidence>
<accession>A0ABP9S1P2</accession>
<reference evidence="2" key="1">
    <citation type="journal article" date="2019" name="Int. J. Syst. Evol. Microbiol.">
        <title>The Global Catalogue of Microorganisms (GCM) 10K type strain sequencing project: providing services to taxonomists for standard genome sequencing and annotation.</title>
        <authorList>
            <consortium name="The Broad Institute Genomics Platform"/>
            <consortium name="The Broad Institute Genome Sequencing Center for Infectious Disease"/>
            <person name="Wu L."/>
            <person name="Ma J."/>
        </authorList>
    </citation>
    <scope>NUCLEOTIDE SEQUENCE [LARGE SCALE GENOMIC DNA]</scope>
    <source>
        <strain evidence="2">JCM 18304</strain>
    </source>
</reference>
<proteinExistence type="predicted"/>
<dbReference type="Proteomes" id="UP001501570">
    <property type="component" value="Unassembled WGS sequence"/>
</dbReference>
<sequence>MSQPDQAGPFDRLATGADARVFRTWVLGSAVEPPAGHLDARGRQAEVVVQDLKDHVSPACCEFGCLAYSCLALAPVSSGGNACGRTAPVAGAPITQV</sequence>
<evidence type="ECO:0000313" key="1">
    <source>
        <dbReference type="EMBL" id="GAA5189816.1"/>
    </source>
</evidence>
<dbReference type="EMBL" id="BAABJQ010000013">
    <property type="protein sequence ID" value="GAA5189816.1"/>
    <property type="molecule type" value="Genomic_DNA"/>
</dbReference>
<name>A0ABP9S1P2_9ACTN</name>